<gene>
    <name evidence="4" type="ORF">G5B40_15930</name>
</gene>
<dbReference type="AlphaFoldDB" id="A0A7L5C3F9"/>
<dbReference type="InterPro" id="IPR041479">
    <property type="entry name" value="TetR_CgmR_C"/>
</dbReference>
<dbReference type="PANTHER" id="PTHR30055:SF148">
    <property type="entry name" value="TETR-FAMILY TRANSCRIPTIONAL REGULATOR"/>
    <property type="match status" value="1"/>
</dbReference>
<dbReference type="Pfam" id="PF00440">
    <property type="entry name" value="TetR_N"/>
    <property type="match status" value="1"/>
</dbReference>
<accession>A0A7L5C3F9</accession>
<evidence type="ECO:0000313" key="5">
    <source>
        <dbReference type="Proteomes" id="UP000503336"/>
    </source>
</evidence>
<dbReference type="PRINTS" id="PR00455">
    <property type="entry name" value="HTHTETR"/>
</dbReference>
<reference evidence="4 5" key="1">
    <citation type="submission" date="2020-02" db="EMBL/GenBank/DDBJ databases">
        <title>complete genome sequence of Rhodobacteraceae bacterium.</title>
        <authorList>
            <person name="Park J."/>
            <person name="Kim Y.-S."/>
            <person name="Kim K.-H."/>
        </authorList>
    </citation>
    <scope>NUCLEOTIDE SEQUENCE [LARGE SCALE GENOMIC DNA]</scope>
    <source>
        <strain evidence="4 5">RR4-56</strain>
    </source>
</reference>
<evidence type="ECO:0000259" key="3">
    <source>
        <dbReference type="PROSITE" id="PS50977"/>
    </source>
</evidence>
<dbReference type="InterPro" id="IPR009057">
    <property type="entry name" value="Homeodomain-like_sf"/>
</dbReference>
<dbReference type="InterPro" id="IPR050109">
    <property type="entry name" value="HTH-type_TetR-like_transc_reg"/>
</dbReference>
<evidence type="ECO:0000256" key="1">
    <source>
        <dbReference type="ARBA" id="ARBA00023125"/>
    </source>
</evidence>
<dbReference type="SUPFAM" id="SSF46689">
    <property type="entry name" value="Homeodomain-like"/>
    <property type="match status" value="1"/>
</dbReference>
<feature type="DNA-binding region" description="H-T-H motif" evidence="2">
    <location>
        <begin position="29"/>
        <end position="48"/>
    </location>
</feature>
<evidence type="ECO:0000313" key="4">
    <source>
        <dbReference type="EMBL" id="QIE56794.1"/>
    </source>
</evidence>
<dbReference type="RefSeq" id="WP_165100529.1">
    <property type="nucleotide sequence ID" value="NZ_CP049056.1"/>
</dbReference>
<organism evidence="4 5">
    <name type="scientific">Pikeienuella piscinae</name>
    <dbReference type="NCBI Taxonomy" id="2748098"/>
    <lineage>
        <taxon>Bacteria</taxon>
        <taxon>Pseudomonadati</taxon>
        <taxon>Pseudomonadota</taxon>
        <taxon>Alphaproteobacteria</taxon>
        <taxon>Rhodobacterales</taxon>
        <taxon>Paracoccaceae</taxon>
        <taxon>Pikeienuella</taxon>
    </lineage>
</organism>
<dbReference type="EMBL" id="CP049056">
    <property type="protein sequence ID" value="QIE56794.1"/>
    <property type="molecule type" value="Genomic_DNA"/>
</dbReference>
<dbReference type="PANTHER" id="PTHR30055">
    <property type="entry name" value="HTH-TYPE TRANSCRIPTIONAL REGULATOR RUTR"/>
    <property type="match status" value="1"/>
</dbReference>
<keyword evidence="5" id="KW-1185">Reference proteome</keyword>
<dbReference type="KEGG" id="hdh:G5B40_15930"/>
<dbReference type="InterPro" id="IPR001647">
    <property type="entry name" value="HTH_TetR"/>
</dbReference>
<sequence>MGRKRSIDRNALLDAAEAVVRRDGAARVTLNAVAAEAGVSKSTVLYNCKNKEALLLALIERRIAAEENTANEIRAALDAAPDSGIRTRIALARREMSEDDRAVILSLSATIAQNNELAAPIRAHYARVLDEILQTSTTSDDAFIAFLAIEGLHCLERFEILQLDPDRRRRTLDDITRLARRGLTRSESEGGARCAV</sequence>
<keyword evidence="1 2" id="KW-0238">DNA-binding</keyword>
<dbReference type="PROSITE" id="PS50977">
    <property type="entry name" value="HTH_TETR_2"/>
    <property type="match status" value="1"/>
</dbReference>
<feature type="domain" description="HTH tetR-type" evidence="3">
    <location>
        <begin position="6"/>
        <end position="66"/>
    </location>
</feature>
<dbReference type="Pfam" id="PF17937">
    <property type="entry name" value="TetR_C_28"/>
    <property type="match status" value="1"/>
</dbReference>
<dbReference type="Proteomes" id="UP000503336">
    <property type="component" value="Chromosome"/>
</dbReference>
<evidence type="ECO:0000256" key="2">
    <source>
        <dbReference type="PROSITE-ProRule" id="PRU00335"/>
    </source>
</evidence>
<name>A0A7L5C3F9_9RHOB</name>
<proteinExistence type="predicted"/>
<protein>
    <submittedName>
        <fullName evidence="4">TetR/AcrR family transcriptional regulator</fullName>
    </submittedName>
</protein>
<dbReference type="Gene3D" id="1.10.357.10">
    <property type="entry name" value="Tetracycline Repressor, domain 2"/>
    <property type="match status" value="1"/>
</dbReference>
<dbReference type="GO" id="GO:0003700">
    <property type="term" value="F:DNA-binding transcription factor activity"/>
    <property type="evidence" value="ECO:0007669"/>
    <property type="project" value="TreeGrafter"/>
</dbReference>
<dbReference type="GO" id="GO:0000976">
    <property type="term" value="F:transcription cis-regulatory region binding"/>
    <property type="evidence" value="ECO:0007669"/>
    <property type="project" value="TreeGrafter"/>
</dbReference>